<dbReference type="EMBL" id="LXQA010117094">
    <property type="protein sequence ID" value="MCI19895.1"/>
    <property type="molecule type" value="Genomic_DNA"/>
</dbReference>
<feature type="non-terminal residue" evidence="2">
    <location>
        <position position="57"/>
    </location>
</feature>
<comment type="caution">
    <text evidence="2">The sequence shown here is derived from an EMBL/GenBank/DDBJ whole genome shotgun (WGS) entry which is preliminary data.</text>
</comment>
<feature type="non-terminal residue" evidence="2">
    <location>
        <position position="1"/>
    </location>
</feature>
<reference evidence="2 3" key="1">
    <citation type="journal article" date="2018" name="Front. Plant Sci.">
        <title>Red Clover (Trifolium pratense) and Zigzag Clover (T. medium) - A Picture of Genomic Similarities and Differences.</title>
        <authorList>
            <person name="Dluhosova J."/>
            <person name="Istvanek J."/>
            <person name="Nedelnik J."/>
            <person name="Repkova J."/>
        </authorList>
    </citation>
    <scope>NUCLEOTIDE SEQUENCE [LARGE SCALE GENOMIC DNA]</scope>
    <source>
        <strain evidence="3">cv. 10/8</strain>
        <tissue evidence="2">Leaf</tissue>
    </source>
</reference>
<feature type="region of interest" description="Disordered" evidence="1">
    <location>
        <begin position="1"/>
        <end position="57"/>
    </location>
</feature>
<dbReference type="Proteomes" id="UP000265520">
    <property type="component" value="Unassembled WGS sequence"/>
</dbReference>
<proteinExistence type="predicted"/>
<protein>
    <submittedName>
        <fullName evidence="2">Uncharacterized protein</fullName>
    </submittedName>
</protein>
<feature type="compositionally biased region" description="Low complexity" evidence="1">
    <location>
        <begin position="8"/>
        <end position="18"/>
    </location>
</feature>
<sequence length="57" mass="6288">LAKRAQSKVKASQVSKSKIPQKQQFALPDAARSKRKISLSEQGQLKADVSENPLLKK</sequence>
<evidence type="ECO:0000313" key="3">
    <source>
        <dbReference type="Proteomes" id="UP000265520"/>
    </source>
</evidence>
<name>A0A392Q9G6_9FABA</name>
<organism evidence="2 3">
    <name type="scientific">Trifolium medium</name>
    <dbReference type="NCBI Taxonomy" id="97028"/>
    <lineage>
        <taxon>Eukaryota</taxon>
        <taxon>Viridiplantae</taxon>
        <taxon>Streptophyta</taxon>
        <taxon>Embryophyta</taxon>
        <taxon>Tracheophyta</taxon>
        <taxon>Spermatophyta</taxon>
        <taxon>Magnoliopsida</taxon>
        <taxon>eudicotyledons</taxon>
        <taxon>Gunneridae</taxon>
        <taxon>Pentapetalae</taxon>
        <taxon>rosids</taxon>
        <taxon>fabids</taxon>
        <taxon>Fabales</taxon>
        <taxon>Fabaceae</taxon>
        <taxon>Papilionoideae</taxon>
        <taxon>50 kb inversion clade</taxon>
        <taxon>NPAAA clade</taxon>
        <taxon>Hologalegina</taxon>
        <taxon>IRL clade</taxon>
        <taxon>Trifolieae</taxon>
        <taxon>Trifolium</taxon>
    </lineage>
</organism>
<dbReference type="AlphaFoldDB" id="A0A392Q9G6"/>
<accession>A0A392Q9G6</accession>
<evidence type="ECO:0000313" key="2">
    <source>
        <dbReference type="EMBL" id="MCI19895.1"/>
    </source>
</evidence>
<evidence type="ECO:0000256" key="1">
    <source>
        <dbReference type="SAM" id="MobiDB-lite"/>
    </source>
</evidence>
<keyword evidence="3" id="KW-1185">Reference proteome</keyword>